<evidence type="ECO:0000313" key="10">
    <source>
        <dbReference type="EMBL" id="ETN42001.1"/>
    </source>
</evidence>
<feature type="compositionally biased region" description="Low complexity" evidence="8">
    <location>
        <begin position="456"/>
        <end position="469"/>
    </location>
</feature>
<dbReference type="Pfam" id="PF12152">
    <property type="entry name" value="eIF_4G1"/>
    <property type="match status" value="1"/>
</dbReference>
<evidence type="ECO:0000313" key="11">
    <source>
        <dbReference type="Proteomes" id="UP000030752"/>
    </source>
</evidence>
<evidence type="ECO:0000256" key="6">
    <source>
        <dbReference type="ARBA" id="ARBA00022884"/>
    </source>
</evidence>
<feature type="compositionally biased region" description="Acidic residues" evidence="8">
    <location>
        <begin position="661"/>
        <end position="672"/>
    </location>
</feature>
<comment type="subcellular location">
    <subcellularLocation>
        <location evidence="1">Cytoplasm</location>
    </subcellularLocation>
</comment>
<dbReference type="RefSeq" id="XP_008716510.1">
    <property type="nucleotide sequence ID" value="XM_008718288.1"/>
</dbReference>
<organism evidence="10 11">
    <name type="scientific">Cyphellophora europaea (strain CBS 101466)</name>
    <name type="common">Phialophora europaea</name>
    <dbReference type="NCBI Taxonomy" id="1220924"/>
    <lineage>
        <taxon>Eukaryota</taxon>
        <taxon>Fungi</taxon>
        <taxon>Dikarya</taxon>
        <taxon>Ascomycota</taxon>
        <taxon>Pezizomycotina</taxon>
        <taxon>Eurotiomycetes</taxon>
        <taxon>Chaetothyriomycetidae</taxon>
        <taxon>Chaetothyriales</taxon>
        <taxon>Cyphellophoraceae</taxon>
        <taxon>Cyphellophora</taxon>
    </lineage>
</organism>
<evidence type="ECO:0000256" key="7">
    <source>
        <dbReference type="ARBA" id="ARBA00022917"/>
    </source>
</evidence>
<evidence type="ECO:0000256" key="8">
    <source>
        <dbReference type="SAM" id="MobiDB-lite"/>
    </source>
</evidence>
<dbReference type="STRING" id="1220924.W2RZV0"/>
<dbReference type="InterPro" id="IPR022745">
    <property type="entry name" value="eIF4G1_eIF4E-bd"/>
</dbReference>
<feature type="compositionally biased region" description="Basic and acidic residues" evidence="8">
    <location>
        <begin position="1428"/>
        <end position="1437"/>
    </location>
</feature>
<feature type="compositionally biased region" description="Low complexity" evidence="8">
    <location>
        <begin position="975"/>
        <end position="988"/>
    </location>
</feature>
<feature type="compositionally biased region" description="Basic and acidic residues" evidence="8">
    <location>
        <begin position="328"/>
        <end position="338"/>
    </location>
</feature>
<dbReference type="PANTHER" id="PTHR23253:SF9">
    <property type="entry name" value="EUKARYOTIC TRANSLATION INITIATION FACTOR 4 GAMMA 2"/>
    <property type="match status" value="1"/>
</dbReference>
<feature type="compositionally biased region" description="Basic and acidic residues" evidence="8">
    <location>
        <begin position="681"/>
        <end position="752"/>
    </location>
</feature>
<dbReference type="GeneID" id="19971279"/>
<feature type="region of interest" description="Disordered" evidence="8">
    <location>
        <begin position="624"/>
        <end position="821"/>
    </location>
</feature>
<feature type="compositionally biased region" description="Gly residues" evidence="8">
    <location>
        <begin position="914"/>
        <end position="930"/>
    </location>
</feature>
<feature type="region of interest" description="Disordered" evidence="8">
    <location>
        <begin position="1"/>
        <end position="348"/>
    </location>
</feature>
<dbReference type="OrthoDB" id="514777at2759"/>
<name>W2RZV0_CYPE1</name>
<feature type="compositionally biased region" description="Gly residues" evidence="8">
    <location>
        <begin position="196"/>
        <end position="209"/>
    </location>
</feature>
<dbReference type="FunFam" id="1.20.970.30:FF:000001">
    <property type="entry name" value="Eukaryotic translation initiation factor subunit eIF-4F, putative"/>
    <property type="match status" value="1"/>
</dbReference>
<keyword evidence="6" id="KW-0694">RNA-binding</keyword>
<dbReference type="GO" id="GO:0010494">
    <property type="term" value="C:cytoplasmic stress granule"/>
    <property type="evidence" value="ECO:0007669"/>
    <property type="project" value="UniProtKB-ARBA"/>
</dbReference>
<dbReference type="eggNOG" id="KOG0401">
    <property type="taxonomic scope" value="Eukaryota"/>
</dbReference>
<evidence type="ECO:0000256" key="4">
    <source>
        <dbReference type="ARBA" id="ARBA00022540"/>
    </source>
</evidence>
<dbReference type="InParanoid" id="W2RZV0"/>
<feature type="region of interest" description="Disordered" evidence="8">
    <location>
        <begin position="1319"/>
        <end position="1485"/>
    </location>
</feature>
<dbReference type="FunFam" id="1.25.40.180:FF:000020">
    <property type="entry name" value="Eukaryotic translation initiation factor subunit"/>
    <property type="match status" value="1"/>
</dbReference>
<dbReference type="Proteomes" id="UP000030752">
    <property type="component" value="Unassembled WGS sequence"/>
</dbReference>
<feature type="compositionally biased region" description="Low complexity" evidence="8">
    <location>
        <begin position="144"/>
        <end position="155"/>
    </location>
</feature>
<dbReference type="GO" id="GO:0016281">
    <property type="term" value="C:eukaryotic translation initiation factor 4F complex"/>
    <property type="evidence" value="ECO:0007669"/>
    <property type="project" value="TreeGrafter"/>
</dbReference>
<feature type="compositionally biased region" description="Basic and acidic residues" evidence="8">
    <location>
        <begin position="552"/>
        <end position="606"/>
    </location>
</feature>
<feature type="compositionally biased region" description="Low complexity" evidence="8">
    <location>
        <begin position="755"/>
        <end position="776"/>
    </location>
</feature>
<evidence type="ECO:0000259" key="9">
    <source>
        <dbReference type="SMART" id="SM00543"/>
    </source>
</evidence>
<proteinExistence type="inferred from homology"/>
<dbReference type="InterPro" id="IPR003890">
    <property type="entry name" value="MIF4G-like_typ-3"/>
</dbReference>
<feature type="compositionally biased region" description="Polar residues" evidence="8">
    <location>
        <begin position="10"/>
        <end position="22"/>
    </location>
</feature>
<dbReference type="VEuPathDB" id="FungiDB:HMPREF1541_03940"/>
<feature type="region of interest" description="Disordered" evidence="8">
    <location>
        <begin position="403"/>
        <end position="606"/>
    </location>
</feature>
<evidence type="ECO:0000256" key="5">
    <source>
        <dbReference type="ARBA" id="ARBA00022553"/>
    </source>
</evidence>
<keyword evidence="4" id="KW-0396">Initiation factor</keyword>
<dbReference type="HOGENOM" id="CLU_003998_0_0_1"/>
<gene>
    <name evidence="10" type="ORF">HMPREF1541_03940</name>
</gene>
<evidence type="ECO:0000256" key="3">
    <source>
        <dbReference type="ARBA" id="ARBA00022490"/>
    </source>
</evidence>
<feature type="compositionally biased region" description="Low complexity" evidence="8">
    <location>
        <begin position="284"/>
        <end position="294"/>
    </location>
</feature>
<dbReference type="SMART" id="SM00543">
    <property type="entry name" value="MIF4G"/>
    <property type="match status" value="1"/>
</dbReference>
<feature type="compositionally biased region" description="Basic and acidic residues" evidence="8">
    <location>
        <begin position="1475"/>
        <end position="1485"/>
    </location>
</feature>
<keyword evidence="5" id="KW-0597">Phosphoprotein</keyword>
<comment type="similarity">
    <text evidence="2">Belongs to the eukaryotic initiation factor 4G family.</text>
</comment>
<feature type="compositionally biased region" description="Polar residues" evidence="8">
    <location>
        <begin position="642"/>
        <end position="656"/>
    </location>
</feature>
<feature type="compositionally biased region" description="Polar residues" evidence="8">
    <location>
        <begin position="471"/>
        <end position="481"/>
    </location>
</feature>
<keyword evidence="7" id="KW-0648">Protein biosynthesis</keyword>
<feature type="compositionally biased region" description="Polar residues" evidence="8">
    <location>
        <begin position="260"/>
        <end position="269"/>
    </location>
</feature>
<evidence type="ECO:0000256" key="2">
    <source>
        <dbReference type="ARBA" id="ARBA00005775"/>
    </source>
</evidence>
<dbReference type="InterPro" id="IPR036211">
    <property type="entry name" value="eIF4G_eIF4E-bd_sf"/>
</dbReference>
<accession>W2RZV0</accession>
<dbReference type="EMBL" id="KB822719">
    <property type="protein sequence ID" value="ETN42001.1"/>
    <property type="molecule type" value="Genomic_DNA"/>
</dbReference>
<keyword evidence="3" id="KW-0963">Cytoplasm</keyword>
<keyword evidence="11" id="KW-1185">Reference proteome</keyword>
<feature type="compositionally biased region" description="Polar residues" evidence="8">
    <location>
        <begin position="67"/>
        <end position="80"/>
    </location>
</feature>
<dbReference type="Gene3D" id="1.25.40.180">
    <property type="match status" value="1"/>
</dbReference>
<feature type="compositionally biased region" description="Polar residues" evidence="8">
    <location>
        <begin position="1465"/>
        <end position="1474"/>
    </location>
</feature>
<feature type="region of interest" description="Disordered" evidence="8">
    <location>
        <begin position="884"/>
        <end position="938"/>
    </location>
</feature>
<protein>
    <recommendedName>
        <fullName evidence="9">MIF4G domain-containing protein</fullName>
    </recommendedName>
</protein>
<feature type="compositionally biased region" description="Polar residues" evidence="8">
    <location>
        <begin position="423"/>
        <end position="443"/>
    </location>
</feature>
<feature type="compositionally biased region" description="Low complexity" evidence="8">
    <location>
        <begin position="523"/>
        <end position="537"/>
    </location>
</feature>
<dbReference type="GO" id="GO:0003743">
    <property type="term" value="F:translation initiation factor activity"/>
    <property type="evidence" value="ECO:0007669"/>
    <property type="project" value="UniProtKB-KW"/>
</dbReference>
<feature type="compositionally biased region" description="Low complexity" evidence="8">
    <location>
        <begin position="1319"/>
        <end position="1333"/>
    </location>
</feature>
<dbReference type="Gene3D" id="1.20.970.30">
    <property type="entry name" value="eIF4G, eIF4E-binding domain"/>
    <property type="match status" value="1"/>
</dbReference>
<reference evidence="10 11" key="1">
    <citation type="submission" date="2013-03" db="EMBL/GenBank/DDBJ databases">
        <title>The Genome Sequence of Phialophora europaea CBS 101466.</title>
        <authorList>
            <consortium name="The Broad Institute Genomics Platform"/>
            <person name="Cuomo C."/>
            <person name="de Hoog S."/>
            <person name="Gorbushina A."/>
            <person name="Walker B."/>
            <person name="Young S.K."/>
            <person name="Zeng Q."/>
            <person name="Gargeya S."/>
            <person name="Fitzgerald M."/>
            <person name="Haas B."/>
            <person name="Abouelleil A."/>
            <person name="Allen A.W."/>
            <person name="Alvarado L."/>
            <person name="Arachchi H.M."/>
            <person name="Berlin A.M."/>
            <person name="Chapman S.B."/>
            <person name="Gainer-Dewar J."/>
            <person name="Goldberg J."/>
            <person name="Griggs A."/>
            <person name="Gujja S."/>
            <person name="Hansen M."/>
            <person name="Howarth C."/>
            <person name="Imamovic A."/>
            <person name="Ireland A."/>
            <person name="Larimer J."/>
            <person name="McCowan C."/>
            <person name="Murphy C."/>
            <person name="Pearson M."/>
            <person name="Poon T.W."/>
            <person name="Priest M."/>
            <person name="Roberts A."/>
            <person name="Saif S."/>
            <person name="Shea T."/>
            <person name="Sisk P."/>
            <person name="Sykes S."/>
            <person name="Wortman J."/>
            <person name="Nusbaum C."/>
            <person name="Birren B."/>
        </authorList>
    </citation>
    <scope>NUCLEOTIDE SEQUENCE [LARGE SCALE GENOMIC DNA]</scope>
    <source>
        <strain evidence="10 11">CBS 101466</strain>
    </source>
</reference>
<feature type="compositionally biased region" description="Polar residues" evidence="8">
    <location>
        <begin position="92"/>
        <end position="110"/>
    </location>
</feature>
<dbReference type="PANTHER" id="PTHR23253">
    <property type="entry name" value="EUKARYOTIC TRANSLATION INITIATION FACTOR 4 GAMMA"/>
    <property type="match status" value="1"/>
</dbReference>
<dbReference type="InterPro" id="IPR016024">
    <property type="entry name" value="ARM-type_fold"/>
</dbReference>
<feature type="region of interest" description="Disordered" evidence="8">
    <location>
        <begin position="951"/>
        <end position="1012"/>
    </location>
</feature>
<dbReference type="GO" id="GO:0003729">
    <property type="term" value="F:mRNA binding"/>
    <property type="evidence" value="ECO:0007669"/>
    <property type="project" value="TreeGrafter"/>
</dbReference>
<feature type="domain" description="MIF4G" evidence="9">
    <location>
        <begin position="1055"/>
        <end position="1295"/>
    </location>
</feature>
<dbReference type="SUPFAM" id="SSF101489">
    <property type="entry name" value="Eukaryotic initiation factor 4f subunit eIF4g, eIF4e-binding domain"/>
    <property type="match status" value="1"/>
</dbReference>
<dbReference type="Pfam" id="PF02854">
    <property type="entry name" value="MIF4G"/>
    <property type="match status" value="1"/>
</dbReference>
<evidence type="ECO:0000256" key="1">
    <source>
        <dbReference type="ARBA" id="ARBA00004496"/>
    </source>
</evidence>
<dbReference type="SUPFAM" id="SSF48371">
    <property type="entry name" value="ARM repeat"/>
    <property type="match status" value="1"/>
</dbReference>
<feature type="compositionally biased region" description="Pro residues" evidence="8">
    <location>
        <begin position="1454"/>
        <end position="1463"/>
    </location>
</feature>
<feature type="compositionally biased region" description="Low complexity" evidence="8">
    <location>
        <begin position="890"/>
        <end position="900"/>
    </location>
</feature>
<sequence>MATPVGGAQSAHNSSDSVNGRNPTIPAIPAVNGGAAFNPDHSRKPSMTVTPAGANFNPNGSAAAAQNKPNVQFGNISAQGGSPAMGNPAVAHQSNASLGVNQLNPNQRAASPQGSPSPIPQPKEMSGGRPPSTYGSQGNGMVFGAQGDQGDAAGQPRPVSSLQFGNHDRRGSSHSMHSDIGGPPTGPGNRNFATPGGRGRGGYPGGGYGQQMQHSPYNSYRGQPNGRGMPSGYPGRGQAVPGYVGGSPGIGTRSPAMMNAQPNTPQQMHMNMAPNGMQGPPGPYYFQGPQQVKPPFLPPPTSEPTRGKKSKNRGSIRGTGGRGRAGKGSHEDQPRSSRDPASNYYRPDLPSGVPLYSFPDLSPESGNFENLLTKHSQGIPTHPDPSIQSMYSMNMAYTPMQGQFNYMPPQSPRPYQQGYPMQPTYSNQGQPPNMSRTSSQMSNAPDRPGSSIGQQPHTPSVSTPSVPSHANARTPSMSQGQKPGANFTIPDKTKRSAIVIKNPNTGEAVSFKDKAPASPAPTPSSSAAPAAPAVTPSVPTPPSRTPSAVEPTHIRTESVSAKTEEEKKRAMQEAVKERIAEQAKQDAKQGETVQEKSEIDKEASDAAKVEAEAAKAKAEALEQEAVAAAAADKKADAPEPEVTQQPVTSEAPTKSTPAAAGDDDEIDFDAIEAEMAAQEAEEARREEEYQKKKAADKARQAEREKEEAEAYEANIKKMEREAEEAELAREKEREAGNTGDDEAKRMFAELKGIKTPASSETPAAASPSGPSGTATPVSDASMPPPARGLGPKRGKAAELTLDTKKPVEPPEPSATLKALQSAKKLEDLSKVNYPTDIASPNAALNQNAPADRGFKYDKTFLLQFQSIFKEKPSLDWDTRIRDALGEGDSARPSASARTPSGLGGRQPSNRPSAGPGGFGGPMGSFGGGGARPLPPNTTSEQRFAMSTAAMRGGPIANPFGRPGGMAMGRQPSNNVPGSPRVGGSSRGGSRAESKRNKHGGKHGAEDNKSMPLTAGMNVTALETSSSGWKPRSVGQQVSLGPVVGGEGHLDPETVQRKVKAALNKMTPEKFERIADQILTIAAQSKDESDGRTLRQVIQLTFEKATDEAHWASMYAMFCRKMLESMSVDIKDENVKDKNGNVVTGGNLFRKYLLNRCQEEFERGWKVNLPARKEGESEEAVMMSDEYYEAMAAKRRGLGLVKFIGELFKLQMLTERIMHECVKKLVDYEGLPDEAEIESLTSLLKTIGKQLDDPSSKGAARMDIYFERIKTTMEMPELPSRLKFMLLDIIDLRKNGWISKDDNKGPKTIAEIRAEAERQAQANEAARLAQQANRGRGGGPLHMGRGDARSFSGYGGVPPPDNSNRVATDDLRRLGARSTRNASNTGGGMGPTLGPRTNSGRRGLGPGSLLSRGADDSGASSRTGTPPANKDKDKKDESSTNAFSALAALENEAPNSPPSNPASPPTQKAQPSIDRTGSRSPEKTAE</sequence>
<feature type="compositionally biased region" description="Polar residues" evidence="8">
    <location>
        <begin position="210"/>
        <end position="222"/>
    </location>
</feature>